<dbReference type="Proteomes" id="UP000499080">
    <property type="component" value="Unassembled WGS sequence"/>
</dbReference>
<gene>
    <name evidence="1" type="ORF">AVEN_166564_1</name>
</gene>
<reference evidence="1 2" key="1">
    <citation type="journal article" date="2019" name="Sci. Rep.">
        <title>Orb-weaving spider Araneus ventricosus genome elucidates the spidroin gene catalogue.</title>
        <authorList>
            <person name="Kono N."/>
            <person name="Nakamura H."/>
            <person name="Ohtoshi R."/>
            <person name="Moran D.A.P."/>
            <person name="Shinohara A."/>
            <person name="Yoshida Y."/>
            <person name="Fujiwara M."/>
            <person name="Mori M."/>
            <person name="Tomita M."/>
            <person name="Arakawa K."/>
        </authorList>
    </citation>
    <scope>NUCLEOTIDE SEQUENCE [LARGE SCALE GENOMIC DNA]</scope>
</reference>
<keyword evidence="2" id="KW-1185">Reference proteome</keyword>
<proteinExistence type="predicted"/>
<evidence type="ECO:0000313" key="1">
    <source>
        <dbReference type="EMBL" id="GBN08108.1"/>
    </source>
</evidence>
<protein>
    <submittedName>
        <fullName evidence="1">Uncharacterized protein</fullName>
    </submittedName>
</protein>
<evidence type="ECO:0000313" key="2">
    <source>
        <dbReference type="Proteomes" id="UP000499080"/>
    </source>
</evidence>
<sequence>MRSSYDSRGNSREERIGGACRPIHSPGLVVTKDSIQGVMNIYSVLGWYSVVLEPQMLATPLAKTQIMNCYPGDIASGITQSDGRARCQRKYLSRNTAGTNVDVWCIDF</sequence>
<name>A0A4Y2L0L1_ARAVE</name>
<organism evidence="1 2">
    <name type="scientific">Araneus ventricosus</name>
    <name type="common">Orbweaver spider</name>
    <name type="synonym">Epeira ventricosa</name>
    <dbReference type="NCBI Taxonomy" id="182803"/>
    <lineage>
        <taxon>Eukaryota</taxon>
        <taxon>Metazoa</taxon>
        <taxon>Ecdysozoa</taxon>
        <taxon>Arthropoda</taxon>
        <taxon>Chelicerata</taxon>
        <taxon>Arachnida</taxon>
        <taxon>Araneae</taxon>
        <taxon>Araneomorphae</taxon>
        <taxon>Entelegynae</taxon>
        <taxon>Araneoidea</taxon>
        <taxon>Araneidae</taxon>
        <taxon>Araneus</taxon>
    </lineage>
</organism>
<comment type="caution">
    <text evidence="1">The sequence shown here is derived from an EMBL/GenBank/DDBJ whole genome shotgun (WGS) entry which is preliminary data.</text>
</comment>
<accession>A0A4Y2L0L1</accession>
<dbReference type="EMBL" id="BGPR01005230">
    <property type="protein sequence ID" value="GBN08108.1"/>
    <property type="molecule type" value="Genomic_DNA"/>
</dbReference>
<dbReference type="AlphaFoldDB" id="A0A4Y2L0L1"/>